<keyword evidence="2" id="KW-0479">Metal-binding</keyword>
<dbReference type="InterPro" id="IPR003029">
    <property type="entry name" value="S1_domain"/>
</dbReference>
<dbReference type="Gene3D" id="2.40.50.140">
    <property type="entry name" value="Nucleic acid-binding proteins"/>
    <property type="match status" value="1"/>
</dbReference>
<proteinExistence type="predicted"/>
<keyword evidence="4" id="KW-0460">Magnesium</keyword>
<protein>
    <submittedName>
        <fullName evidence="7">Ribonuclease G</fullName>
        <ecNumber evidence="7">3.1.26.-</ecNumber>
    </submittedName>
</protein>
<evidence type="ECO:0000256" key="1">
    <source>
        <dbReference type="ARBA" id="ARBA00001946"/>
    </source>
</evidence>
<dbReference type="InterPro" id="IPR004659">
    <property type="entry name" value="RNase_E/G"/>
</dbReference>
<keyword evidence="3 7" id="KW-0378">Hydrolase</keyword>
<keyword evidence="8" id="KW-1185">Reference proteome</keyword>
<dbReference type="SUPFAM" id="SSF50249">
    <property type="entry name" value="Nucleic acid-binding proteins"/>
    <property type="match status" value="1"/>
</dbReference>
<dbReference type="PROSITE" id="PS50126">
    <property type="entry name" value="S1"/>
    <property type="match status" value="1"/>
</dbReference>
<dbReference type="CDD" id="cd04453">
    <property type="entry name" value="S1_RNase_E"/>
    <property type="match status" value="1"/>
</dbReference>
<dbReference type="InterPro" id="IPR019307">
    <property type="entry name" value="RNA-bd_AU-1/RNase_E/G"/>
</dbReference>
<dbReference type="SMART" id="SM00316">
    <property type="entry name" value="S1"/>
    <property type="match status" value="1"/>
</dbReference>
<dbReference type="Pfam" id="PF10150">
    <property type="entry name" value="RNase_E_G"/>
    <property type="match status" value="1"/>
</dbReference>
<feature type="domain" description="S1 motif" evidence="6">
    <location>
        <begin position="38"/>
        <end position="117"/>
    </location>
</feature>
<dbReference type="InterPro" id="IPR012340">
    <property type="entry name" value="NA-bd_OB-fold"/>
</dbReference>
<comment type="caution">
    <text evidence="7">The sequence shown here is derived from an EMBL/GenBank/DDBJ whole genome shotgun (WGS) entry which is preliminary data.</text>
</comment>
<gene>
    <name evidence="7" type="ORF">J2S08_000147</name>
</gene>
<dbReference type="EC" id="3.1.26.-" evidence="7"/>
<evidence type="ECO:0000259" key="6">
    <source>
        <dbReference type="PROSITE" id="PS50126"/>
    </source>
</evidence>
<dbReference type="Gene3D" id="3.40.1260.20">
    <property type="entry name" value="Ribonuclease E, catalytic domain"/>
    <property type="match status" value="1"/>
</dbReference>
<dbReference type="NCBIfam" id="TIGR00757">
    <property type="entry name" value="RNaseEG"/>
    <property type="match status" value="1"/>
</dbReference>
<evidence type="ECO:0000256" key="4">
    <source>
        <dbReference type="ARBA" id="ARBA00022842"/>
    </source>
</evidence>
<keyword evidence="5" id="KW-0694">RNA-binding</keyword>
<dbReference type="RefSeq" id="WP_307225686.1">
    <property type="nucleotide sequence ID" value="NZ_JAUSTT010000001.1"/>
</dbReference>
<comment type="cofactor">
    <cofactor evidence="1">
        <name>Mg(2+)</name>
        <dbReference type="ChEBI" id="CHEBI:18420"/>
    </cofactor>
</comment>
<dbReference type="Proteomes" id="UP001223586">
    <property type="component" value="Unassembled WGS sequence"/>
</dbReference>
<dbReference type="GO" id="GO:0016787">
    <property type="term" value="F:hydrolase activity"/>
    <property type="evidence" value="ECO:0007669"/>
    <property type="project" value="UniProtKB-KW"/>
</dbReference>
<dbReference type="EMBL" id="JAUSTT010000001">
    <property type="protein sequence ID" value="MDQ0174316.1"/>
    <property type="molecule type" value="Genomic_DNA"/>
</dbReference>
<dbReference type="PANTHER" id="PTHR30001">
    <property type="entry name" value="RIBONUCLEASE"/>
    <property type="match status" value="1"/>
</dbReference>
<evidence type="ECO:0000256" key="3">
    <source>
        <dbReference type="ARBA" id="ARBA00022801"/>
    </source>
</evidence>
<evidence type="ECO:0000313" key="7">
    <source>
        <dbReference type="EMBL" id="MDQ0174316.1"/>
    </source>
</evidence>
<organism evidence="7 8">
    <name type="scientific">Bacillus chungangensis</name>
    <dbReference type="NCBI Taxonomy" id="587633"/>
    <lineage>
        <taxon>Bacteria</taxon>
        <taxon>Bacillati</taxon>
        <taxon>Bacillota</taxon>
        <taxon>Bacilli</taxon>
        <taxon>Bacillales</taxon>
        <taxon>Bacillaceae</taxon>
        <taxon>Bacillus</taxon>
    </lineage>
</organism>
<evidence type="ECO:0000256" key="2">
    <source>
        <dbReference type="ARBA" id="ARBA00022723"/>
    </source>
</evidence>
<reference evidence="7 8" key="1">
    <citation type="submission" date="2023-07" db="EMBL/GenBank/DDBJ databases">
        <title>Genomic Encyclopedia of Type Strains, Phase IV (KMG-IV): sequencing the most valuable type-strain genomes for metagenomic binning, comparative biology and taxonomic classification.</title>
        <authorList>
            <person name="Goeker M."/>
        </authorList>
    </citation>
    <scope>NUCLEOTIDE SEQUENCE [LARGE SCALE GENOMIC DNA]</scope>
    <source>
        <strain evidence="7 8">DSM 23837</strain>
    </source>
</reference>
<sequence length="477" mass="54705">MNQIIVHDKTREKRFAILQDQQITEVFIQRPEGESKVGNIYLGKVAQVKTGMDAAFVDLGAGKHGYLHRDQIPAYLHSDEKNKQLFPLTRFLHEGEKILVQVKKDETELKGALLTALIELTGDNLVYLPDGRYSAVSKKGDHETRTRWRKKLASVKEEREGVIVRTEAFSASEADVLAEFTLLRQQYQQLLIKCQGMKAPALLLQKMDFHDALLAAVKKLGSGTIFFDNPASMKKIKERLAANDLMNWEMHEQTLYLEEELMKALKKVVWLNNGAYFLIEETEALIVIDVNTGKFTGKQNQQETVLQTNLAAAKEIGRQIKLRDLSGIILIDFINMRDEHERALVSNCLEKELIKDERKSKIIGFTSLGILQITRKKTKHSLIETMLTNCSVCSGTGKVESAETIAFRLERELMEWMHRDQEEVLIEMTESVKDVFCGENNRYLRKWEEMLKMNIQLNIIDACRPEYRIVRFGSKEG</sequence>
<name>A0ABT9WM84_9BACI</name>
<evidence type="ECO:0000256" key="5">
    <source>
        <dbReference type="ARBA" id="ARBA00022884"/>
    </source>
</evidence>
<evidence type="ECO:0000313" key="8">
    <source>
        <dbReference type="Proteomes" id="UP001223586"/>
    </source>
</evidence>
<dbReference type="PANTHER" id="PTHR30001:SF0">
    <property type="entry name" value="RIBONUCLEASE G"/>
    <property type="match status" value="1"/>
</dbReference>
<accession>A0ABT9WM84</accession>